<dbReference type="Gene3D" id="3.40.50.1820">
    <property type="entry name" value="alpha/beta hydrolase"/>
    <property type="match status" value="1"/>
</dbReference>
<name>A0AAN7UBN2_9PEZI</name>
<dbReference type="InterPro" id="IPR001375">
    <property type="entry name" value="Peptidase_S9_cat"/>
</dbReference>
<evidence type="ECO:0000313" key="3">
    <source>
        <dbReference type="Proteomes" id="UP001305414"/>
    </source>
</evidence>
<sequence length="134" mass="14680">MFERTQRFSAPDGTRVGIVGPSAGGYLTLQAICTEPDIFAGAVSVAGIADMARFAETTHKFECCYDRLLINGRGAPSLSEQDWIRRTDEGIGAHNKMDAPQALYATRSLIKHLRRLKTPVSLLQGGKDIVMIRD</sequence>
<dbReference type="SUPFAM" id="SSF53474">
    <property type="entry name" value="alpha/beta-Hydrolases"/>
    <property type="match status" value="1"/>
</dbReference>
<accession>A0AAN7UBN2</accession>
<proteinExistence type="predicted"/>
<reference evidence="2 3" key="1">
    <citation type="submission" date="2023-10" db="EMBL/GenBank/DDBJ databases">
        <title>Draft genome sequence of Xylaria bambusicola isolate GMP-LS, the root and basal stem rot pathogen of sugarcane in Indonesia.</title>
        <authorList>
            <person name="Selvaraj P."/>
            <person name="Muralishankar V."/>
            <person name="Muruganantham S."/>
            <person name="Sp S."/>
            <person name="Haryani S."/>
            <person name="Lau K.J.X."/>
            <person name="Naqvi N.I."/>
        </authorList>
    </citation>
    <scope>NUCLEOTIDE SEQUENCE [LARGE SCALE GENOMIC DNA]</scope>
    <source>
        <strain evidence="2">GMP-LS</strain>
    </source>
</reference>
<protein>
    <recommendedName>
        <fullName evidence="1">Peptidase S9 prolyl oligopeptidase catalytic domain-containing protein</fullName>
    </recommendedName>
</protein>
<dbReference type="InterPro" id="IPR029058">
    <property type="entry name" value="AB_hydrolase_fold"/>
</dbReference>
<organism evidence="2 3">
    <name type="scientific">Xylaria bambusicola</name>
    <dbReference type="NCBI Taxonomy" id="326684"/>
    <lineage>
        <taxon>Eukaryota</taxon>
        <taxon>Fungi</taxon>
        <taxon>Dikarya</taxon>
        <taxon>Ascomycota</taxon>
        <taxon>Pezizomycotina</taxon>
        <taxon>Sordariomycetes</taxon>
        <taxon>Xylariomycetidae</taxon>
        <taxon>Xylariales</taxon>
        <taxon>Xylariaceae</taxon>
        <taxon>Xylaria</taxon>
    </lineage>
</organism>
<gene>
    <name evidence="2" type="ORF">RRF57_005020</name>
</gene>
<feature type="domain" description="Peptidase S9 prolyl oligopeptidase catalytic" evidence="1">
    <location>
        <begin position="12"/>
        <end position="62"/>
    </location>
</feature>
<dbReference type="PANTHER" id="PTHR43056:SF5">
    <property type="entry name" value="PEPTIDASE S9 PROLYL OLIGOPEPTIDASE CATALYTIC DOMAIN-CONTAINING PROTEIN"/>
    <property type="match status" value="1"/>
</dbReference>
<keyword evidence="3" id="KW-1185">Reference proteome</keyword>
<dbReference type="InterPro" id="IPR050585">
    <property type="entry name" value="Xaa-Pro_dipeptidyl-ppase/CocE"/>
</dbReference>
<dbReference type="EMBL" id="JAWHQM010000011">
    <property type="protein sequence ID" value="KAK5629305.1"/>
    <property type="molecule type" value="Genomic_DNA"/>
</dbReference>
<dbReference type="GO" id="GO:0008236">
    <property type="term" value="F:serine-type peptidase activity"/>
    <property type="evidence" value="ECO:0007669"/>
    <property type="project" value="InterPro"/>
</dbReference>
<dbReference type="AlphaFoldDB" id="A0AAN7UBN2"/>
<dbReference type="PANTHER" id="PTHR43056">
    <property type="entry name" value="PEPTIDASE S9 PROLYL OLIGOPEPTIDASE"/>
    <property type="match status" value="1"/>
</dbReference>
<dbReference type="Proteomes" id="UP001305414">
    <property type="component" value="Unassembled WGS sequence"/>
</dbReference>
<evidence type="ECO:0000313" key="2">
    <source>
        <dbReference type="EMBL" id="KAK5629305.1"/>
    </source>
</evidence>
<dbReference type="GO" id="GO:0006508">
    <property type="term" value="P:proteolysis"/>
    <property type="evidence" value="ECO:0007669"/>
    <property type="project" value="InterPro"/>
</dbReference>
<dbReference type="Pfam" id="PF00326">
    <property type="entry name" value="Peptidase_S9"/>
    <property type="match status" value="1"/>
</dbReference>
<evidence type="ECO:0000259" key="1">
    <source>
        <dbReference type="Pfam" id="PF00326"/>
    </source>
</evidence>
<comment type="caution">
    <text evidence="2">The sequence shown here is derived from an EMBL/GenBank/DDBJ whole genome shotgun (WGS) entry which is preliminary data.</text>
</comment>